<evidence type="ECO:0000256" key="1">
    <source>
        <dbReference type="SAM" id="Phobius"/>
    </source>
</evidence>
<evidence type="ECO:0000313" key="2">
    <source>
        <dbReference type="EMBL" id="AKV03203.1"/>
    </source>
</evidence>
<dbReference type="RefSeq" id="WP_146654009.1">
    <property type="nucleotide sequence ID" value="NZ_CP012333.1"/>
</dbReference>
<dbReference type="AlphaFoldDB" id="A0A0K1QBV6"/>
<gene>
    <name evidence="2" type="ORF">AKJ09_09866</name>
</gene>
<dbReference type="KEGG" id="llu:AKJ09_09866"/>
<evidence type="ECO:0000313" key="3">
    <source>
        <dbReference type="Proteomes" id="UP000064967"/>
    </source>
</evidence>
<name>A0A0K1QBV6_9BACT</name>
<protein>
    <submittedName>
        <fullName evidence="2">Uncharacterized protein</fullName>
    </submittedName>
</protein>
<keyword evidence="1" id="KW-0812">Transmembrane</keyword>
<proteinExistence type="predicted"/>
<keyword evidence="3" id="KW-1185">Reference proteome</keyword>
<keyword evidence="1" id="KW-0472">Membrane</keyword>
<keyword evidence="1" id="KW-1133">Transmembrane helix</keyword>
<accession>A0A0K1QBV6</accession>
<dbReference type="EMBL" id="CP012333">
    <property type="protein sequence ID" value="AKV03203.1"/>
    <property type="molecule type" value="Genomic_DNA"/>
</dbReference>
<dbReference type="Proteomes" id="UP000064967">
    <property type="component" value="Chromosome"/>
</dbReference>
<dbReference type="STRING" id="1391654.AKJ09_09866"/>
<feature type="transmembrane region" description="Helical" evidence="1">
    <location>
        <begin position="170"/>
        <end position="193"/>
    </location>
</feature>
<sequence>MSDQDIHTRPTAEIDTRSVAILTDLIQSNHRETKEAIRVIREESARRGAETKEALETLARADHRLFEAHSQLETKVDGKLEALADRVKKLEDDRTSMQTTVREGFAENRRSVDELKETFKSTEKAMVVHVEQMQSTLTSAAEAEAIARLEWSNKMAEVARNVDAKQIAKVVLYSMGAGAFVVGTIVAIVKSVILPLMGH</sequence>
<reference evidence="2 3" key="1">
    <citation type="submission" date="2015-08" db="EMBL/GenBank/DDBJ databases">
        <authorList>
            <person name="Babu N.S."/>
            <person name="Beckwith C.J."/>
            <person name="Beseler K.G."/>
            <person name="Brison A."/>
            <person name="Carone J.V."/>
            <person name="Caskin T.P."/>
            <person name="Diamond M."/>
            <person name="Durham M.E."/>
            <person name="Foxe J.M."/>
            <person name="Go M."/>
            <person name="Henderson B.A."/>
            <person name="Jones I.B."/>
            <person name="McGettigan J.A."/>
            <person name="Micheletti S.J."/>
            <person name="Nasrallah M.E."/>
            <person name="Ortiz D."/>
            <person name="Piller C.R."/>
            <person name="Privatt S.R."/>
            <person name="Schneider S.L."/>
            <person name="Sharp S."/>
            <person name="Smith T.C."/>
            <person name="Stanton J.D."/>
            <person name="Ullery H.E."/>
            <person name="Wilson R.J."/>
            <person name="Serrano M.G."/>
            <person name="Buck G."/>
            <person name="Lee V."/>
            <person name="Wang Y."/>
            <person name="Carvalho R."/>
            <person name="Voegtly L."/>
            <person name="Shi R."/>
            <person name="Duckworth R."/>
            <person name="Johnson A."/>
            <person name="Loviza R."/>
            <person name="Walstead R."/>
            <person name="Shah Z."/>
            <person name="Kiflezghi M."/>
            <person name="Wade K."/>
            <person name="Ball S.L."/>
            <person name="Bradley K.W."/>
            <person name="Asai D.J."/>
            <person name="Bowman C.A."/>
            <person name="Russell D.A."/>
            <person name="Pope W.H."/>
            <person name="Jacobs-Sera D."/>
            <person name="Hendrix R.W."/>
            <person name="Hatfull G.F."/>
        </authorList>
    </citation>
    <scope>NUCLEOTIDE SEQUENCE [LARGE SCALE GENOMIC DNA]</scope>
    <source>
        <strain evidence="2 3">DSM 27648</strain>
    </source>
</reference>
<organism evidence="2 3">
    <name type="scientific">Labilithrix luteola</name>
    <dbReference type="NCBI Taxonomy" id="1391654"/>
    <lineage>
        <taxon>Bacteria</taxon>
        <taxon>Pseudomonadati</taxon>
        <taxon>Myxococcota</taxon>
        <taxon>Polyangia</taxon>
        <taxon>Polyangiales</taxon>
        <taxon>Labilitrichaceae</taxon>
        <taxon>Labilithrix</taxon>
    </lineage>
</organism>